<dbReference type="PANTHER" id="PTHR34365">
    <property type="entry name" value="ENOLASE (DUF1399)"/>
    <property type="match status" value="1"/>
</dbReference>
<dbReference type="Pfam" id="PF07173">
    <property type="entry name" value="GRDP-like"/>
    <property type="match status" value="1"/>
</dbReference>
<evidence type="ECO:0000313" key="1">
    <source>
        <dbReference type="EMBL" id="KAI5067730.1"/>
    </source>
</evidence>
<dbReference type="InterPro" id="IPR009836">
    <property type="entry name" value="GRDP-like"/>
</dbReference>
<name>A0A9D4UH08_ADICA</name>
<gene>
    <name evidence="1" type="ORF">GOP47_0018258</name>
</gene>
<protein>
    <submittedName>
        <fullName evidence="1">Uncharacterized protein</fullName>
    </submittedName>
</protein>
<sequence length="240" mass="28151">MESTRRLWKERFPHEPYLLDLTQFQYDQQWKPPKQGELSNFKYNLHEAAARQSAFYYQVSRSHMKDEKYLRGAEQRYKGFLHLYSLTQNKLFLVPTYDIDLLWHAHQLNVKCYTDDMRRILDRLLPHDDSVADRTPGSRLEKSSILTHKLWLERYGKPYIREGAMYRGEPPAPVPIPLQGETVTSLLPDIGGSFRYTTKESREVMQITLTIVRARDLPMVARKSSVGSFTDGKQMSQFSS</sequence>
<dbReference type="AlphaFoldDB" id="A0A9D4UH08"/>
<comment type="caution">
    <text evidence="1">The sequence shown here is derived from an EMBL/GenBank/DDBJ whole genome shotgun (WGS) entry which is preliminary data.</text>
</comment>
<keyword evidence="2" id="KW-1185">Reference proteome</keyword>
<organism evidence="1 2">
    <name type="scientific">Adiantum capillus-veneris</name>
    <name type="common">Maidenhair fern</name>
    <dbReference type="NCBI Taxonomy" id="13818"/>
    <lineage>
        <taxon>Eukaryota</taxon>
        <taxon>Viridiplantae</taxon>
        <taxon>Streptophyta</taxon>
        <taxon>Embryophyta</taxon>
        <taxon>Tracheophyta</taxon>
        <taxon>Polypodiopsida</taxon>
        <taxon>Polypodiidae</taxon>
        <taxon>Polypodiales</taxon>
        <taxon>Pteridineae</taxon>
        <taxon>Pteridaceae</taxon>
        <taxon>Vittarioideae</taxon>
        <taxon>Adiantum</taxon>
    </lineage>
</organism>
<dbReference type="Proteomes" id="UP000886520">
    <property type="component" value="Chromosome 17"/>
</dbReference>
<dbReference type="OrthoDB" id="1736958at2759"/>
<accession>A0A9D4UH08</accession>
<dbReference type="PANTHER" id="PTHR34365:SF7">
    <property type="entry name" value="GLYCINE-RICH DOMAIN-CONTAINING PROTEIN 1"/>
    <property type="match status" value="1"/>
</dbReference>
<proteinExistence type="predicted"/>
<dbReference type="EMBL" id="JABFUD020000017">
    <property type="protein sequence ID" value="KAI5067730.1"/>
    <property type="molecule type" value="Genomic_DNA"/>
</dbReference>
<evidence type="ECO:0000313" key="2">
    <source>
        <dbReference type="Proteomes" id="UP000886520"/>
    </source>
</evidence>
<reference evidence="1" key="1">
    <citation type="submission" date="2021-01" db="EMBL/GenBank/DDBJ databases">
        <title>Adiantum capillus-veneris genome.</title>
        <authorList>
            <person name="Fang Y."/>
            <person name="Liao Q."/>
        </authorList>
    </citation>
    <scope>NUCLEOTIDE SEQUENCE</scope>
    <source>
        <strain evidence="1">H3</strain>
        <tissue evidence="1">Leaf</tissue>
    </source>
</reference>